<dbReference type="Pfam" id="PF00929">
    <property type="entry name" value="RNase_T"/>
    <property type="match status" value="1"/>
</dbReference>
<dbReference type="InterPro" id="IPR012337">
    <property type="entry name" value="RNaseH-like_sf"/>
</dbReference>
<dbReference type="EMBL" id="CP119317">
    <property type="protein sequence ID" value="WEK55424.1"/>
    <property type="molecule type" value="Genomic_DNA"/>
</dbReference>
<evidence type="ECO:0000313" key="6">
    <source>
        <dbReference type="Proteomes" id="UP001178662"/>
    </source>
</evidence>
<gene>
    <name evidence="5" type="ORF">P0Y55_05035</name>
</gene>
<keyword evidence="3 5" id="KW-0269">Exonuclease</keyword>
<dbReference type="AlphaFoldDB" id="A0AA95EYN3"/>
<evidence type="ECO:0000256" key="1">
    <source>
        <dbReference type="ARBA" id="ARBA00022722"/>
    </source>
</evidence>
<dbReference type="PANTHER" id="PTHR30231:SF41">
    <property type="entry name" value="DNA POLYMERASE III SUBUNIT EPSILON"/>
    <property type="match status" value="1"/>
</dbReference>
<evidence type="ECO:0000313" key="5">
    <source>
        <dbReference type="EMBL" id="WEK55424.1"/>
    </source>
</evidence>
<dbReference type="PANTHER" id="PTHR30231">
    <property type="entry name" value="DNA POLYMERASE III SUBUNIT EPSILON"/>
    <property type="match status" value="1"/>
</dbReference>
<feature type="domain" description="Exonuclease" evidence="4">
    <location>
        <begin position="63"/>
        <end position="232"/>
    </location>
</feature>
<reference evidence="5" key="1">
    <citation type="submission" date="2023-03" db="EMBL/GenBank/DDBJ databases">
        <title>Andean soil-derived lignocellulolytic bacterial consortium as a source of novel taxa and putative plastic-active enzymes.</title>
        <authorList>
            <person name="Diaz-Garcia L."/>
            <person name="Chuvochina M."/>
            <person name="Feuerriegel G."/>
            <person name="Bunk B."/>
            <person name="Sproer C."/>
            <person name="Streit W.R."/>
            <person name="Rodriguez L.M."/>
            <person name="Overmann J."/>
            <person name="Jimenez D.J."/>
        </authorList>
    </citation>
    <scope>NUCLEOTIDE SEQUENCE</scope>
    <source>
        <strain evidence="5">MAG 2441</strain>
    </source>
</reference>
<dbReference type="FunFam" id="3.30.420.10:FF:000045">
    <property type="entry name" value="3'-5' exonuclease DinG"/>
    <property type="match status" value="1"/>
</dbReference>
<dbReference type="GO" id="GO:0008408">
    <property type="term" value="F:3'-5' exonuclease activity"/>
    <property type="evidence" value="ECO:0007669"/>
    <property type="project" value="TreeGrafter"/>
</dbReference>
<dbReference type="SMART" id="SM00479">
    <property type="entry name" value="EXOIII"/>
    <property type="match status" value="1"/>
</dbReference>
<name>A0AA95EYN3_9BACL</name>
<dbReference type="GO" id="GO:0005829">
    <property type="term" value="C:cytosol"/>
    <property type="evidence" value="ECO:0007669"/>
    <property type="project" value="TreeGrafter"/>
</dbReference>
<dbReference type="SUPFAM" id="SSF53098">
    <property type="entry name" value="Ribonuclease H-like"/>
    <property type="match status" value="1"/>
</dbReference>
<keyword evidence="6" id="KW-1185">Reference proteome</keyword>
<dbReference type="InterPro" id="IPR036397">
    <property type="entry name" value="RNaseH_sf"/>
</dbReference>
<dbReference type="GO" id="GO:0003677">
    <property type="term" value="F:DNA binding"/>
    <property type="evidence" value="ECO:0007669"/>
    <property type="project" value="InterPro"/>
</dbReference>
<sequence length="248" mass="28215">MKQPPEDMNSLGRAWHLYKLGGLTPAIASMLGSTNAQQMAFIRSMSRVQRKESSLDILLADMEAVVFDLETTGFYPYNGDEILSIGAVRIRGGQFEDAEPFYRLVNPKRKVPQQITELTGITNEMAETAPQLMDGLHDFMDFVGTRVLIAHSSSHDKQFLNSALWRTSKVNLTHRILDTMMISKWLESDALYYGLDEVLERNGIEVTTRHHALHDSVMTAKLYIKFLQQVLDRQVTTLGDLYAYLSRR</sequence>
<dbReference type="NCBIfam" id="NF005836">
    <property type="entry name" value="PRK07740.1"/>
    <property type="match status" value="1"/>
</dbReference>
<dbReference type="Gene3D" id="3.30.420.10">
    <property type="entry name" value="Ribonuclease H-like superfamily/Ribonuclease H"/>
    <property type="match status" value="1"/>
</dbReference>
<keyword evidence="2" id="KW-0378">Hydrolase</keyword>
<dbReference type="InterPro" id="IPR006054">
    <property type="entry name" value="DnaQ"/>
</dbReference>
<keyword evidence="1" id="KW-0540">Nuclease</keyword>
<evidence type="ECO:0000256" key="3">
    <source>
        <dbReference type="ARBA" id="ARBA00022839"/>
    </source>
</evidence>
<dbReference type="CDD" id="cd06127">
    <property type="entry name" value="DEDDh"/>
    <property type="match status" value="1"/>
</dbReference>
<dbReference type="GO" id="GO:0045004">
    <property type="term" value="P:DNA replication proofreading"/>
    <property type="evidence" value="ECO:0007669"/>
    <property type="project" value="TreeGrafter"/>
</dbReference>
<evidence type="ECO:0000259" key="4">
    <source>
        <dbReference type="SMART" id="SM00479"/>
    </source>
</evidence>
<proteinExistence type="predicted"/>
<dbReference type="Proteomes" id="UP001178662">
    <property type="component" value="Chromosome"/>
</dbReference>
<evidence type="ECO:0000256" key="2">
    <source>
        <dbReference type="ARBA" id="ARBA00022801"/>
    </source>
</evidence>
<accession>A0AA95EYN3</accession>
<dbReference type="InterPro" id="IPR013520">
    <property type="entry name" value="Ribonucl_H"/>
</dbReference>
<organism evidence="5 6">
    <name type="scientific">Candidatus Cohnella colombiensis</name>
    <dbReference type="NCBI Taxonomy" id="3121368"/>
    <lineage>
        <taxon>Bacteria</taxon>
        <taxon>Bacillati</taxon>
        <taxon>Bacillota</taxon>
        <taxon>Bacilli</taxon>
        <taxon>Bacillales</taxon>
        <taxon>Paenibacillaceae</taxon>
        <taxon>Cohnella</taxon>
    </lineage>
</organism>
<dbReference type="GO" id="GO:0003887">
    <property type="term" value="F:DNA-directed DNA polymerase activity"/>
    <property type="evidence" value="ECO:0007669"/>
    <property type="project" value="InterPro"/>
</dbReference>
<protein>
    <submittedName>
        <fullName evidence="5">Exonuclease domain-containing protein</fullName>
    </submittedName>
</protein>
<dbReference type="NCBIfam" id="TIGR00573">
    <property type="entry name" value="dnaq"/>
    <property type="match status" value="1"/>
</dbReference>